<reference evidence="5 6" key="1">
    <citation type="submission" date="2021-01" db="EMBL/GenBank/DDBJ databases">
        <title>Belnapia mucosa sp. nov. and Belnapia arida sp. nov., isolated from the Tabernas Desert (Almeria, Spain).</title>
        <authorList>
            <person name="Molina-Menor E."/>
            <person name="Vidal-Verdu A."/>
            <person name="Calonge A."/>
            <person name="Satari L."/>
            <person name="Pereto J."/>
            <person name="Porcar M."/>
        </authorList>
    </citation>
    <scope>NUCLEOTIDE SEQUENCE [LARGE SCALE GENOMIC DNA]</scope>
    <source>
        <strain evidence="5 6">T18</strain>
    </source>
</reference>
<evidence type="ECO:0000256" key="3">
    <source>
        <dbReference type="ARBA" id="ARBA00023315"/>
    </source>
</evidence>
<dbReference type="PANTHER" id="PTHR10434">
    <property type="entry name" value="1-ACYL-SN-GLYCEROL-3-PHOSPHATE ACYLTRANSFERASE"/>
    <property type="match status" value="1"/>
</dbReference>
<evidence type="ECO:0000256" key="1">
    <source>
        <dbReference type="ARBA" id="ARBA00005189"/>
    </source>
</evidence>
<keyword evidence="2" id="KW-0808">Transferase</keyword>
<dbReference type="Pfam" id="PF01553">
    <property type="entry name" value="Acyltransferase"/>
    <property type="match status" value="1"/>
</dbReference>
<protein>
    <submittedName>
        <fullName evidence="5">1-acyl-sn-glycerol-3-phosphate acyltransferase</fullName>
    </submittedName>
</protein>
<keyword evidence="6" id="KW-1185">Reference proteome</keyword>
<dbReference type="PANTHER" id="PTHR10434:SF11">
    <property type="entry name" value="1-ACYL-SN-GLYCEROL-3-PHOSPHATE ACYLTRANSFERASE"/>
    <property type="match status" value="1"/>
</dbReference>
<name>A0ABS1U7R3_9PROT</name>
<evidence type="ECO:0000259" key="4">
    <source>
        <dbReference type="SMART" id="SM00563"/>
    </source>
</evidence>
<dbReference type="InterPro" id="IPR002123">
    <property type="entry name" value="Plipid/glycerol_acylTrfase"/>
</dbReference>
<sequence length="235" mass="25190">MDFRLRPARDLGLAPGERLRSHAREAGLGSLALRSLWRGGVGAYLRLAHRLEVTGQQNLPAGPPFILVANHCSHLDTLALGSILHGEAGRRAHALAAGDVFFRTGATALFAAYAVNALPVWRKRTKAGEIAMLRERLVEDRLVYILFPEGTRSRDGAMAPFQPGIGTLVAGLPVPVVPCRLEGCHAAWPADRRLPRPGKIRLTIGRPLDFAGLPNARAGWVEAASACEAAVRALG</sequence>
<dbReference type="Proteomes" id="UP000660885">
    <property type="component" value="Unassembled WGS sequence"/>
</dbReference>
<evidence type="ECO:0000313" key="6">
    <source>
        <dbReference type="Proteomes" id="UP000660885"/>
    </source>
</evidence>
<evidence type="ECO:0000313" key="5">
    <source>
        <dbReference type="EMBL" id="MBL6080720.1"/>
    </source>
</evidence>
<dbReference type="EMBL" id="JAETWB010000016">
    <property type="protein sequence ID" value="MBL6080720.1"/>
    <property type="molecule type" value="Genomic_DNA"/>
</dbReference>
<keyword evidence="3 5" id="KW-0012">Acyltransferase</keyword>
<feature type="domain" description="Phospholipid/glycerol acyltransferase" evidence="4">
    <location>
        <begin position="65"/>
        <end position="184"/>
    </location>
</feature>
<dbReference type="SMART" id="SM00563">
    <property type="entry name" value="PlsC"/>
    <property type="match status" value="1"/>
</dbReference>
<gene>
    <name evidence="5" type="ORF">JMJ56_22135</name>
</gene>
<dbReference type="RefSeq" id="WP_202833950.1">
    <property type="nucleotide sequence ID" value="NZ_JAETWB010000016.1"/>
</dbReference>
<dbReference type="GO" id="GO:0016746">
    <property type="term" value="F:acyltransferase activity"/>
    <property type="evidence" value="ECO:0007669"/>
    <property type="project" value="UniProtKB-KW"/>
</dbReference>
<evidence type="ECO:0000256" key="2">
    <source>
        <dbReference type="ARBA" id="ARBA00022679"/>
    </source>
</evidence>
<comment type="pathway">
    <text evidence="1">Lipid metabolism.</text>
</comment>
<organism evidence="5 6">
    <name type="scientific">Belnapia arida</name>
    <dbReference type="NCBI Taxonomy" id="2804533"/>
    <lineage>
        <taxon>Bacteria</taxon>
        <taxon>Pseudomonadati</taxon>
        <taxon>Pseudomonadota</taxon>
        <taxon>Alphaproteobacteria</taxon>
        <taxon>Acetobacterales</taxon>
        <taxon>Roseomonadaceae</taxon>
        <taxon>Belnapia</taxon>
    </lineage>
</organism>
<dbReference type="SUPFAM" id="SSF69593">
    <property type="entry name" value="Glycerol-3-phosphate (1)-acyltransferase"/>
    <property type="match status" value="1"/>
</dbReference>
<comment type="caution">
    <text evidence="5">The sequence shown here is derived from an EMBL/GenBank/DDBJ whole genome shotgun (WGS) entry which is preliminary data.</text>
</comment>
<dbReference type="CDD" id="cd07989">
    <property type="entry name" value="LPLAT_AGPAT-like"/>
    <property type="match status" value="1"/>
</dbReference>
<proteinExistence type="predicted"/>
<accession>A0ABS1U7R3</accession>